<dbReference type="PANTHER" id="PTHR35330:SF1">
    <property type="entry name" value="SIROHEME BIOSYNTHESIS PROTEIN MET8"/>
    <property type="match status" value="1"/>
</dbReference>
<evidence type="ECO:0000259" key="11">
    <source>
        <dbReference type="Pfam" id="PF14824"/>
    </source>
</evidence>
<dbReference type="GO" id="GO:0005886">
    <property type="term" value="C:plasma membrane"/>
    <property type="evidence" value="ECO:0007669"/>
    <property type="project" value="UniProtKB-SubCell"/>
</dbReference>
<dbReference type="NCBIfam" id="TIGR01470">
    <property type="entry name" value="cysG_Nterm"/>
    <property type="match status" value="1"/>
</dbReference>
<feature type="transmembrane region" description="Helical" evidence="10">
    <location>
        <begin position="222"/>
        <end position="240"/>
    </location>
</feature>
<dbReference type="GO" id="GO:0019354">
    <property type="term" value="P:siroheme biosynthetic process"/>
    <property type="evidence" value="ECO:0007669"/>
    <property type="project" value="UniProtKB-UniPathway"/>
</dbReference>
<dbReference type="InterPro" id="IPR036291">
    <property type="entry name" value="NAD(P)-bd_dom_sf"/>
</dbReference>
<dbReference type="Proteomes" id="UP000184368">
    <property type="component" value="Unassembled WGS sequence"/>
</dbReference>
<dbReference type="AlphaFoldDB" id="A0A1M5G4B8"/>
<dbReference type="Pfam" id="PF14824">
    <property type="entry name" value="Sirohm_synth_M"/>
    <property type="match status" value="1"/>
</dbReference>
<evidence type="ECO:0000256" key="9">
    <source>
        <dbReference type="ARBA" id="ARBA00047561"/>
    </source>
</evidence>
<feature type="transmembrane region" description="Helical" evidence="10">
    <location>
        <begin position="455"/>
        <end position="473"/>
    </location>
</feature>
<evidence type="ECO:0000256" key="7">
    <source>
        <dbReference type="ARBA" id="ARBA00023136"/>
    </source>
</evidence>
<dbReference type="Gene3D" id="3.40.50.720">
    <property type="entry name" value="NAD(P)-binding Rossmann-like Domain"/>
    <property type="match status" value="1"/>
</dbReference>
<evidence type="ECO:0000256" key="3">
    <source>
        <dbReference type="ARBA" id="ARBA00022692"/>
    </source>
</evidence>
<feature type="transmembrane region" description="Helical" evidence="10">
    <location>
        <begin position="358"/>
        <end position="379"/>
    </location>
</feature>
<feature type="transmembrane region" description="Helical" evidence="10">
    <location>
        <begin position="289"/>
        <end position="311"/>
    </location>
</feature>
<keyword evidence="5" id="KW-0560">Oxidoreductase</keyword>
<dbReference type="InterPro" id="IPR028281">
    <property type="entry name" value="Sirohaem_synthase_central"/>
</dbReference>
<name>A0A1M5G4B8_9BACT</name>
<dbReference type="EMBL" id="FQUO01000015">
    <property type="protein sequence ID" value="SHF98605.1"/>
    <property type="molecule type" value="Genomic_DNA"/>
</dbReference>
<evidence type="ECO:0000313" key="13">
    <source>
        <dbReference type="Proteomes" id="UP000184368"/>
    </source>
</evidence>
<reference evidence="12 13" key="1">
    <citation type="submission" date="2016-11" db="EMBL/GenBank/DDBJ databases">
        <authorList>
            <person name="Jaros S."/>
            <person name="Januszkiewicz K."/>
            <person name="Wedrychowicz H."/>
        </authorList>
    </citation>
    <scope>NUCLEOTIDE SEQUENCE [LARGE SCALE GENOMIC DNA]</scope>
    <source>
        <strain evidence="12 13">DSM 26897</strain>
    </source>
</reference>
<accession>A0A1M5G4B8</accession>
<dbReference type="RefSeq" id="WP_083596641.1">
    <property type="nucleotide sequence ID" value="NZ_FQUO01000015.1"/>
</dbReference>
<evidence type="ECO:0000256" key="10">
    <source>
        <dbReference type="RuleBase" id="RU363041"/>
    </source>
</evidence>
<dbReference type="InterPro" id="IPR002781">
    <property type="entry name" value="TM_pro_TauE-like"/>
</dbReference>
<evidence type="ECO:0000256" key="4">
    <source>
        <dbReference type="ARBA" id="ARBA00022989"/>
    </source>
</evidence>
<dbReference type="STRING" id="1302690.BUE76_10805"/>
<organism evidence="12 13">
    <name type="scientific">Cnuella takakiae</name>
    <dbReference type="NCBI Taxonomy" id="1302690"/>
    <lineage>
        <taxon>Bacteria</taxon>
        <taxon>Pseudomonadati</taxon>
        <taxon>Bacteroidota</taxon>
        <taxon>Chitinophagia</taxon>
        <taxon>Chitinophagales</taxon>
        <taxon>Chitinophagaceae</taxon>
        <taxon>Cnuella</taxon>
    </lineage>
</organism>
<keyword evidence="8" id="KW-0627">Porphyrin biosynthesis</keyword>
<evidence type="ECO:0000256" key="2">
    <source>
        <dbReference type="ARBA" id="ARBA00005010"/>
    </source>
</evidence>
<dbReference type="UniPathway" id="UPA00262">
    <property type="reaction ID" value="UER00222"/>
</dbReference>
<dbReference type="PANTHER" id="PTHR35330">
    <property type="entry name" value="SIROHEME BIOSYNTHESIS PROTEIN MET8"/>
    <property type="match status" value="1"/>
</dbReference>
<keyword evidence="10" id="KW-1003">Cell membrane</keyword>
<gene>
    <name evidence="12" type="ORF">SAMN05444008_11599</name>
</gene>
<evidence type="ECO:0000313" key="12">
    <source>
        <dbReference type="EMBL" id="SHF98605.1"/>
    </source>
</evidence>
<feature type="transmembrane region" description="Helical" evidence="10">
    <location>
        <begin position="332"/>
        <end position="352"/>
    </location>
</feature>
<feature type="domain" description="Siroheme synthase central" evidence="11">
    <location>
        <begin position="141"/>
        <end position="165"/>
    </location>
</feature>
<dbReference type="GO" id="GO:0043115">
    <property type="term" value="F:precorrin-2 dehydrogenase activity"/>
    <property type="evidence" value="ECO:0007669"/>
    <property type="project" value="UniProtKB-EC"/>
</dbReference>
<evidence type="ECO:0000256" key="5">
    <source>
        <dbReference type="ARBA" id="ARBA00023002"/>
    </source>
</evidence>
<comment type="similarity">
    <text evidence="10">Belongs to the 4-toluene sulfonate uptake permease (TSUP) (TC 2.A.102) family.</text>
</comment>
<evidence type="ECO:0000256" key="6">
    <source>
        <dbReference type="ARBA" id="ARBA00023027"/>
    </source>
</evidence>
<protein>
    <recommendedName>
        <fullName evidence="10">Probable membrane transporter protein</fullName>
    </recommendedName>
</protein>
<proteinExistence type="inferred from homology"/>
<keyword evidence="6" id="KW-0520">NAD</keyword>
<dbReference type="OrthoDB" id="45564at2"/>
<keyword evidence="4 10" id="KW-1133">Transmembrane helix</keyword>
<feature type="transmembrane region" description="Helical" evidence="10">
    <location>
        <begin position="485"/>
        <end position="504"/>
    </location>
</feature>
<dbReference type="InterPro" id="IPR028161">
    <property type="entry name" value="Met8-like"/>
</dbReference>
<comment type="pathway">
    <text evidence="2">Porphyrin-containing compound metabolism; siroheme biosynthesis; sirohydrochlorin from precorrin-2: step 1/1.</text>
</comment>
<evidence type="ECO:0000256" key="1">
    <source>
        <dbReference type="ARBA" id="ARBA00004141"/>
    </source>
</evidence>
<comment type="catalytic activity">
    <reaction evidence="9">
        <text>precorrin-2 + NAD(+) = sirohydrochlorin + NADH + 2 H(+)</text>
        <dbReference type="Rhea" id="RHEA:15613"/>
        <dbReference type="ChEBI" id="CHEBI:15378"/>
        <dbReference type="ChEBI" id="CHEBI:57540"/>
        <dbReference type="ChEBI" id="CHEBI:57945"/>
        <dbReference type="ChEBI" id="CHEBI:58351"/>
        <dbReference type="ChEBI" id="CHEBI:58827"/>
        <dbReference type="EC" id="1.3.1.76"/>
    </reaction>
</comment>
<dbReference type="Pfam" id="PF01925">
    <property type="entry name" value="TauE"/>
    <property type="match status" value="1"/>
</dbReference>
<dbReference type="Pfam" id="PF13241">
    <property type="entry name" value="NAD_binding_7"/>
    <property type="match status" value="1"/>
</dbReference>
<dbReference type="InterPro" id="IPR006367">
    <property type="entry name" value="Sirohaem_synthase_N"/>
</dbReference>
<comment type="subcellular location">
    <subcellularLocation>
        <location evidence="10">Cell membrane</location>
        <topology evidence="10">Multi-pass membrane protein</topology>
    </subcellularLocation>
    <subcellularLocation>
        <location evidence="1">Membrane</location>
        <topology evidence="1">Multi-pass membrane protein</topology>
    </subcellularLocation>
</comment>
<feature type="transmembrane region" description="Helical" evidence="10">
    <location>
        <begin position="426"/>
        <end position="449"/>
    </location>
</feature>
<keyword evidence="3 10" id="KW-0812">Transmembrane</keyword>
<evidence type="ECO:0000256" key="8">
    <source>
        <dbReference type="ARBA" id="ARBA00023244"/>
    </source>
</evidence>
<keyword evidence="13" id="KW-1185">Reference proteome</keyword>
<sequence length="505" mass="54404">MKEAQSISQLKHKEGPASNHLFPIFLKLEQLRLLIVGGGYIGLEKLTAVLQNAPATTIRLVGITISDEIKALAAKHEQLTLVEKAFDASDANDIDLAIVGINDPEASSAISAEIKSRGILVNVADKPELCDFYLSSVVKKGNLKVAISTNGKSPTVAKRLKETLDDALPAELDQVLDKMQAIRNGLKGDFTEKVNKLNQITSVLATGKESENAKSEQQWKKIATYSLFAFLFMIVGHLLLSYMPLREWGQALSEIKIDKQFYYLVATGFFAQLVDGALGMGYGVTCTTVLLSLGVNLPAISGSIHTAEMFSSGVSGYSHYKFGNVNKKLFRALLIPGIIGAVVGAYLLSIYGDAYAKTIRPILAAYTLILGIRILYTALGKKRKPQKVKRVGWLAGAGGFLDSFGGGGWGPLVTSTLISKGRTPRFVIGSVSITEFFVTLASALTFFGMLGLSHWQVIVGLIVGGMLGAPLAARLSGKLPLKTMFIGVGTMVIIWSLRILIKAFF</sequence>
<dbReference type="SUPFAM" id="SSF51735">
    <property type="entry name" value="NAD(P)-binding Rossmann-fold domains"/>
    <property type="match status" value="1"/>
</dbReference>
<dbReference type="GO" id="GO:0004325">
    <property type="term" value="F:ferrochelatase activity"/>
    <property type="evidence" value="ECO:0007669"/>
    <property type="project" value="InterPro"/>
</dbReference>
<keyword evidence="7 10" id="KW-0472">Membrane</keyword>
<dbReference type="SUPFAM" id="SSF75615">
    <property type="entry name" value="Siroheme synthase middle domains-like"/>
    <property type="match status" value="1"/>
</dbReference>
<dbReference type="Gene3D" id="3.30.160.110">
    <property type="entry name" value="Siroheme synthase, domain 2"/>
    <property type="match status" value="1"/>
</dbReference>